<dbReference type="PROSITE" id="PS51257">
    <property type="entry name" value="PROKAR_LIPOPROTEIN"/>
    <property type="match status" value="1"/>
</dbReference>
<proteinExistence type="predicted"/>
<dbReference type="AlphaFoldDB" id="A0AB35WUY7"/>
<feature type="domain" description="Sulfatase-modifying factor enzyme-like" evidence="2">
    <location>
        <begin position="67"/>
        <end position="291"/>
    </location>
</feature>
<dbReference type="PANTHER" id="PTHR23150">
    <property type="entry name" value="SULFATASE MODIFYING FACTOR 1, 2"/>
    <property type="match status" value="1"/>
</dbReference>
<dbReference type="PANTHER" id="PTHR23150:SF19">
    <property type="entry name" value="FORMYLGLYCINE-GENERATING ENZYME"/>
    <property type="match status" value="1"/>
</dbReference>
<accession>A0AB35WUY7</accession>
<keyword evidence="4" id="KW-1185">Reference proteome</keyword>
<sequence>MPRQFLLATCTLLLLAGCQGQSIPHPKSQKLSVDKVNEIASTIERKYPNLSAETRGKVLNTVVQSLGNMVFIEGGEFQMGDFGWPRDDDPSNLCDWPCGVEPTQMGPISMGADNKFVHPVKLKSFSLSKYQVTLDDFDIFFIANGKELIDTEYRQRADLQHLYQPKLPAPTKSWQEAKDYCGWLGTLSNYPIDLPTEAQWEYAARNRGQYLSFPTDNGNLNYGRNFPHPDEQNTFPVDRFVPNPLGIYNLSGNATDWVNDWYDEDYYQYSPLEDPQGPAVGVQKSRRGANVGEDPLLTGSTVMRLPSAPIKIWYLPGSSFRCSIQSHSPLSSSSR</sequence>
<dbReference type="GO" id="GO:0120147">
    <property type="term" value="F:formylglycine-generating oxidase activity"/>
    <property type="evidence" value="ECO:0007669"/>
    <property type="project" value="TreeGrafter"/>
</dbReference>
<dbReference type="EMBL" id="JAZDQP010000013">
    <property type="protein sequence ID" value="MEE1868433.1"/>
    <property type="molecule type" value="Genomic_DNA"/>
</dbReference>
<dbReference type="InterPro" id="IPR016187">
    <property type="entry name" value="CTDL_fold"/>
</dbReference>
<dbReference type="InterPro" id="IPR051043">
    <property type="entry name" value="Sulfatase_Mod_Factor_Kinase"/>
</dbReference>
<evidence type="ECO:0000313" key="4">
    <source>
        <dbReference type="Proteomes" id="UP001307839"/>
    </source>
</evidence>
<dbReference type="Gene3D" id="3.90.1580.10">
    <property type="entry name" value="paralog of FGE (formylglycine-generating enzyme)"/>
    <property type="match status" value="1"/>
</dbReference>
<evidence type="ECO:0000313" key="3">
    <source>
        <dbReference type="EMBL" id="MEE1868433.1"/>
    </source>
</evidence>
<organism evidence="3 4">
    <name type="scientific">Pseudomonas auratipiscis</name>
    <dbReference type="NCBI Taxonomy" id="3115853"/>
    <lineage>
        <taxon>Bacteria</taxon>
        <taxon>Pseudomonadati</taxon>
        <taxon>Pseudomonadota</taxon>
        <taxon>Gammaproteobacteria</taxon>
        <taxon>Pseudomonadales</taxon>
        <taxon>Pseudomonadaceae</taxon>
        <taxon>Pseudomonas</taxon>
    </lineage>
</organism>
<protein>
    <submittedName>
        <fullName evidence="3">SUMF1/EgtB/PvdO family nonheme iron enzyme</fullName>
    </submittedName>
</protein>
<dbReference type="InterPro" id="IPR005532">
    <property type="entry name" value="SUMF_dom"/>
</dbReference>
<evidence type="ECO:0000256" key="1">
    <source>
        <dbReference type="SAM" id="MobiDB-lite"/>
    </source>
</evidence>
<dbReference type="InterPro" id="IPR042095">
    <property type="entry name" value="SUMF_sf"/>
</dbReference>
<comment type="caution">
    <text evidence="3">The sequence shown here is derived from an EMBL/GenBank/DDBJ whole genome shotgun (WGS) entry which is preliminary data.</text>
</comment>
<name>A0AB35WUY7_9PSED</name>
<dbReference type="Proteomes" id="UP001307839">
    <property type="component" value="Unassembled WGS sequence"/>
</dbReference>
<dbReference type="Pfam" id="PF03781">
    <property type="entry name" value="FGE-sulfatase"/>
    <property type="match status" value="1"/>
</dbReference>
<dbReference type="SUPFAM" id="SSF56436">
    <property type="entry name" value="C-type lectin-like"/>
    <property type="match status" value="1"/>
</dbReference>
<feature type="region of interest" description="Disordered" evidence="1">
    <location>
        <begin position="273"/>
        <end position="294"/>
    </location>
</feature>
<gene>
    <name evidence="3" type="ORF">V0R53_18750</name>
</gene>
<reference evidence="3 4" key="1">
    <citation type="submission" date="2024-01" db="EMBL/GenBank/DDBJ databases">
        <title>Unpublished Manusciprt.</title>
        <authorList>
            <person name="Duman M."/>
            <person name="Valdes E.G."/>
            <person name="Ajmi N."/>
            <person name="Altun S."/>
            <person name="Saticioglu I.B."/>
        </authorList>
    </citation>
    <scope>NUCLEOTIDE SEQUENCE [LARGE SCALE GENOMIC DNA]</scope>
    <source>
        <strain evidence="3 4">120P</strain>
    </source>
</reference>
<dbReference type="RefSeq" id="WP_330080246.1">
    <property type="nucleotide sequence ID" value="NZ_JAZDCU010000016.1"/>
</dbReference>
<evidence type="ECO:0000259" key="2">
    <source>
        <dbReference type="Pfam" id="PF03781"/>
    </source>
</evidence>